<dbReference type="AlphaFoldDB" id="A0A250KLX4"/>
<sequence length="93" mass="10696">MNINDLLIEELRRLEDNRGETPFVPVHHWQLIAHERGYEAYAKDMDCVWRWVIVRDGQVMQEGCSISLSSSIRSVQHVLAFYTALPPSSQPAS</sequence>
<name>A0A250KLX4_9GAMM</name>
<dbReference type="RefSeq" id="WP_119628468.1">
    <property type="nucleotide sequence ID" value="NZ_AP017928.1"/>
</dbReference>
<accession>A0A250KLX4</accession>
<proteinExistence type="predicted"/>
<dbReference type="OrthoDB" id="8448481at2"/>
<keyword evidence="2" id="KW-1185">Reference proteome</keyword>
<organism evidence="1 2">
    <name type="scientific">Methylocaldum marinum</name>
    <dbReference type="NCBI Taxonomy" id="1432792"/>
    <lineage>
        <taxon>Bacteria</taxon>
        <taxon>Pseudomonadati</taxon>
        <taxon>Pseudomonadota</taxon>
        <taxon>Gammaproteobacteria</taxon>
        <taxon>Methylococcales</taxon>
        <taxon>Methylococcaceae</taxon>
        <taxon>Methylocaldum</taxon>
    </lineage>
</organism>
<protein>
    <submittedName>
        <fullName evidence="1">Uncharacterized protein</fullName>
    </submittedName>
</protein>
<dbReference type="KEGG" id="mmai:sS8_0765"/>
<reference evidence="1 2" key="1">
    <citation type="submission" date="2016-12" db="EMBL/GenBank/DDBJ databases">
        <title>Genome sequencing of Methylocaldum marinum.</title>
        <authorList>
            <person name="Takeuchi M."/>
            <person name="Kamagata Y."/>
            <person name="Hiraoka S."/>
            <person name="Oshima K."/>
            <person name="Hattori M."/>
            <person name="Iwasaki W."/>
        </authorList>
    </citation>
    <scope>NUCLEOTIDE SEQUENCE [LARGE SCALE GENOMIC DNA]</scope>
    <source>
        <strain evidence="1 2">S8</strain>
    </source>
</reference>
<dbReference type="EMBL" id="AP017928">
    <property type="protein sequence ID" value="BBA32730.1"/>
    <property type="molecule type" value="Genomic_DNA"/>
</dbReference>
<dbReference type="InterPro" id="IPR017256">
    <property type="entry name" value="MmoD"/>
</dbReference>
<dbReference type="NCBIfam" id="TIGR04550">
    <property type="entry name" value="sMetMonox_MmoD"/>
    <property type="match status" value="1"/>
</dbReference>
<evidence type="ECO:0000313" key="2">
    <source>
        <dbReference type="Proteomes" id="UP000266313"/>
    </source>
</evidence>
<dbReference type="Proteomes" id="UP000266313">
    <property type="component" value="Chromosome"/>
</dbReference>
<gene>
    <name evidence="1" type="ORF">sS8_0765</name>
</gene>
<evidence type="ECO:0000313" key="1">
    <source>
        <dbReference type="EMBL" id="BBA32730.1"/>
    </source>
</evidence>